<proteinExistence type="predicted"/>
<protein>
    <submittedName>
        <fullName evidence="2">Uncharacterized protein</fullName>
    </submittedName>
</protein>
<reference evidence="2" key="1">
    <citation type="submission" date="2021-01" db="EMBL/GenBank/DDBJ databases">
        <authorList>
            <person name="Corre E."/>
            <person name="Pelletier E."/>
            <person name="Niang G."/>
            <person name="Scheremetjew M."/>
            <person name="Finn R."/>
            <person name="Kale V."/>
            <person name="Holt S."/>
            <person name="Cochrane G."/>
            <person name="Meng A."/>
            <person name="Brown T."/>
            <person name="Cohen L."/>
        </authorList>
    </citation>
    <scope>NUCLEOTIDE SEQUENCE</scope>
    <source>
        <strain evidence="2">CCMP1594</strain>
    </source>
</reference>
<accession>A0A6T1YIA1</accession>
<evidence type="ECO:0000256" key="1">
    <source>
        <dbReference type="SAM" id="MobiDB-lite"/>
    </source>
</evidence>
<dbReference type="AlphaFoldDB" id="A0A6T1YIA1"/>
<evidence type="ECO:0000313" key="2">
    <source>
        <dbReference type="EMBL" id="CAE0806390.1"/>
    </source>
</evidence>
<gene>
    <name evidence="2" type="ORF">EGYM00163_LOCUS17517</name>
</gene>
<dbReference type="EMBL" id="HBJA01049455">
    <property type="protein sequence ID" value="CAE0806390.1"/>
    <property type="molecule type" value="Transcribed_RNA"/>
</dbReference>
<name>A0A6T1YIA1_9EUGL</name>
<sequence length="107" mass="11461">MENTCGDVMAGSAFVCRAQCNTDVMQAQGTALSGTCAGDAYALSYAYAYAYDRAYASPAQVPLRAVPCACMTSVLHCARQTKAEPAITSPHVFSMKRRRGEGAPWRQ</sequence>
<feature type="region of interest" description="Disordered" evidence="1">
    <location>
        <begin position="88"/>
        <end position="107"/>
    </location>
</feature>
<organism evidence="2">
    <name type="scientific">Eutreptiella gymnastica</name>
    <dbReference type="NCBI Taxonomy" id="73025"/>
    <lineage>
        <taxon>Eukaryota</taxon>
        <taxon>Discoba</taxon>
        <taxon>Euglenozoa</taxon>
        <taxon>Euglenida</taxon>
        <taxon>Spirocuta</taxon>
        <taxon>Euglenophyceae</taxon>
        <taxon>Eutreptiales</taxon>
        <taxon>Eutreptiaceae</taxon>
        <taxon>Eutreptiella</taxon>
    </lineage>
</organism>